<keyword evidence="8" id="KW-1185">Reference proteome</keyword>
<dbReference type="InterPro" id="IPR000306">
    <property type="entry name" value="Znf_FYVE"/>
</dbReference>
<keyword evidence="1" id="KW-0479">Metal-binding</keyword>
<dbReference type="EMBL" id="JAGDFL010000202">
    <property type="protein sequence ID" value="KAG7395526.1"/>
    <property type="molecule type" value="Genomic_DNA"/>
</dbReference>
<evidence type="ECO:0000256" key="1">
    <source>
        <dbReference type="ARBA" id="ARBA00022723"/>
    </source>
</evidence>
<dbReference type="Pfam" id="PF01590">
    <property type="entry name" value="GAF"/>
    <property type="match status" value="1"/>
</dbReference>
<feature type="region of interest" description="Disordered" evidence="5">
    <location>
        <begin position="413"/>
        <end position="433"/>
    </location>
</feature>
<feature type="region of interest" description="Disordered" evidence="5">
    <location>
        <begin position="583"/>
        <end position="615"/>
    </location>
</feature>
<dbReference type="PANTHER" id="PTHR43102:SF2">
    <property type="entry name" value="GAF DOMAIN-CONTAINING PROTEIN"/>
    <property type="match status" value="1"/>
</dbReference>
<dbReference type="AlphaFoldDB" id="A0A8T1WQ11"/>
<dbReference type="Proteomes" id="UP000693981">
    <property type="component" value="Unassembled WGS sequence"/>
</dbReference>
<dbReference type="PROSITE" id="PS50178">
    <property type="entry name" value="ZF_FYVE"/>
    <property type="match status" value="1"/>
</dbReference>
<dbReference type="Pfam" id="PF01363">
    <property type="entry name" value="FYVE"/>
    <property type="match status" value="1"/>
</dbReference>
<evidence type="ECO:0000313" key="8">
    <source>
        <dbReference type="Proteomes" id="UP000693981"/>
    </source>
</evidence>
<evidence type="ECO:0000256" key="2">
    <source>
        <dbReference type="ARBA" id="ARBA00022771"/>
    </source>
</evidence>
<dbReference type="PANTHER" id="PTHR43102">
    <property type="entry name" value="SLR1143 PROTEIN"/>
    <property type="match status" value="1"/>
</dbReference>
<evidence type="ECO:0000259" key="6">
    <source>
        <dbReference type="PROSITE" id="PS50178"/>
    </source>
</evidence>
<gene>
    <name evidence="7" type="ORF">PHYBOEH_003666</name>
</gene>
<protein>
    <recommendedName>
        <fullName evidence="6">FYVE-type domain-containing protein</fullName>
    </recommendedName>
</protein>
<keyword evidence="2 4" id="KW-0863">Zinc-finger</keyword>
<name>A0A8T1WQ11_9STRA</name>
<dbReference type="InterPro" id="IPR003018">
    <property type="entry name" value="GAF"/>
</dbReference>
<feature type="compositionally biased region" description="Basic and acidic residues" evidence="5">
    <location>
        <begin position="597"/>
        <end position="608"/>
    </location>
</feature>
<evidence type="ECO:0000256" key="5">
    <source>
        <dbReference type="SAM" id="MobiDB-lite"/>
    </source>
</evidence>
<feature type="domain" description="FYVE-type" evidence="6">
    <location>
        <begin position="23"/>
        <end position="84"/>
    </location>
</feature>
<accession>A0A8T1WQ11</accession>
<evidence type="ECO:0000256" key="3">
    <source>
        <dbReference type="ARBA" id="ARBA00022833"/>
    </source>
</evidence>
<organism evidence="7 8">
    <name type="scientific">Phytophthora boehmeriae</name>
    <dbReference type="NCBI Taxonomy" id="109152"/>
    <lineage>
        <taxon>Eukaryota</taxon>
        <taxon>Sar</taxon>
        <taxon>Stramenopiles</taxon>
        <taxon>Oomycota</taxon>
        <taxon>Peronosporomycetes</taxon>
        <taxon>Peronosporales</taxon>
        <taxon>Peronosporaceae</taxon>
        <taxon>Phytophthora</taxon>
    </lineage>
</organism>
<comment type="caution">
    <text evidence="7">The sequence shown here is derived from an EMBL/GenBank/DDBJ whole genome shotgun (WGS) entry which is preliminary data.</text>
</comment>
<reference evidence="7" key="1">
    <citation type="submission" date="2021-02" db="EMBL/GenBank/DDBJ databases">
        <authorList>
            <person name="Palmer J.M."/>
        </authorList>
    </citation>
    <scope>NUCLEOTIDE SEQUENCE</scope>
    <source>
        <strain evidence="7">SCRP23</strain>
    </source>
</reference>
<sequence>MYFLEGGLLMVGNLLKTDSWVGDDKRTHCNVCVQQFLPFRRRHHCRTCGEVVCGGCSSQRTIRLTEVNVECATRICTFCVIRATDASIKANEDAMRGALMNSRRLSTMSVLSISSPPEYDWRDKHQMTLLSSESALTLGSVVQLWPQPLPANETARLQVARHSTICSKEMDPTMNLLVNIVARTLECPAAFVGIMDDSYLWIKASVGLDDRVTHMPREGCICAHTLSQGTTMIVDDTSTDKHFHADDHVVGSSSMRYYAGTPVRVRGHCIGVVCALDTEPHSKTTDAMKSTLEAVANIVSEVLEQRLNRSQPTEDSSVEKELGTDSDLSFYLQRRSNRTTVDLHASLHGHNLLPDSLGMSSLGESSDRNRFNSPQAPYLPLEYADKITVALDYFHYLQSGDWVECNAGSMTRSSEAIRTDESSNQENSYTRSSMKLSGSCSDVLARLLDYEDTRLYRNFFANASRRRKLGDQTWMNDITLQSNLHSKAMENVHVLTHWRQYPDGSNVVVAISDEVLEEALSNAFLFAWFVAPCTLDDNLGSITVSCIALQLGRNQTSNREFSHDLLERLSLVTASCSIQLTDGIPASKMPSPMRHSPTRDNQKTHEGPDSFGSSDTEVLQMDLNSVRDSTAANTTSRSTWRSTCDYIPGSEISTRDESSLSTTNGAALQQIPKLNENEQMLLDLLDRTISTQEVLAQQQHEMASVIDLHGTQLERLSTALERVESLLVDKALKSATKGSV</sequence>
<proteinExistence type="predicted"/>
<dbReference type="SMART" id="SM00064">
    <property type="entry name" value="FYVE"/>
    <property type="match status" value="1"/>
</dbReference>
<dbReference type="GO" id="GO:0008270">
    <property type="term" value="F:zinc ion binding"/>
    <property type="evidence" value="ECO:0007669"/>
    <property type="project" value="UniProtKB-KW"/>
</dbReference>
<evidence type="ECO:0000256" key="4">
    <source>
        <dbReference type="PROSITE-ProRule" id="PRU00091"/>
    </source>
</evidence>
<feature type="compositionally biased region" description="Polar residues" evidence="5">
    <location>
        <begin position="422"/>
        <end position="433"/>
    </location>
</feature>
<dbReference type="SMART" id="SM00065">
    <property type="entry name" value="GAF"/>
    <property type="match status" value="1"/>
</dbReference>
<dbReference type="InterPro" id="IPR017455">
    <property type="entry name" value="Znf_FYVE-rel"/>
</dbReference>
<evidence type="ECO:0000313" key="7">
    <source>
        <dbReference type="EMBL" id="KAG7395526.1"/>
    </source>
</evidence>
<keyword evidence="3" id="KW-0862">Zinc</keyword>
<dbReference type="OrthoDB" id="10018316at2759"/>